<sequence>MLHGRDAELRELTGAVAAALADGRGLVALITGDAGIGKTRLAHEVASALRAGGVRVAWAVCRADDGTAPYWPWAQLLAALGRRDALVAPPGDPALARFRLHEAVGAAVAAAAPILLVLDDLHWVDRPSLRLLESLVPHTGTAPVVVLGTYRDTEPGPAATLAADRRVVLRGLDVAALGPALEQATGEEVPADVLASVHRRTGGNPFFAAEIVRMLRGTGSAGELPPGVRAVLDRRLDGLPEGAETPLRALAALDPAGTSGADDNLLAQVVGCSPARLAELLDTAVNAGLVARGEDEHRFCHGLVAEALAARTPPAERVDLHRRAGTVLTRRWRSGDGPAAQAAAHLLTAARRSGEPADAGPAIELAVAAADAATAAAAHEDAVQLLDRALPLAADGAPRAGLLCRLGEAALAAGDLPRARTAFTTAAEHARRAGDPELLAAAALGLTGGAAGFEVDLTDPGRVAVLDEALAALPPHDSVLRCAVLARLSVALTFTDGEPRRRELAEQAVAVARRLADPAALATALAALCDATAGPAHVEERRAAASAIVTAARQAGDVPRELLGRRLRVVALAEAGRWADVDREIDAYAAAVAPLRRPGLSWYVPLWRAARAAMQGRDPADHVAELTALVARSGSLNAELLRLTQQFIFSVLAGRPDEESLARFFELAPEDAATRCTQALVWAASGRPGAAELLADYLDHRLDGPADSEWLPEMVQSAQVAVLIGDRQAAARLRRVLEPYADLFAIEGILAGTWGCVAGHLAALADLLGDPGAARAHRETAAAADAVAGSGVGAVIALRSRPVPVAEAVFQRDGEGWRIGFAGRTVVLRDSKGMHDLAVLLARPGVDVAAHELAGTRPVVAVRLELADRTAIDAYRRRLAALADAADDGDTAAAAERAALLRQLSAVTGRGGRVRSTGTDDERVRKAVGNRIRLARERIAAVHPELGRHLRASVRTGTHCRYDPERPVDWVL</sequence>
<dbReference type="AlphaFoldDB" id="A0A1M6SBC4"/>
<evidence type="ECO:0000256" key="1">
    <source>
        <dbReference type="ARBA" id="ARBA00022741"/>
    </source>
</evidence>
<dbReference type="GO" id="GO:0005524">
    <property type="term" value="F:ATP binding"/>
    <property type="evidence" value="ECO:0007669"/>
    <property type="project" value="UniProtKB-KW"/>
</dbReference>
<dbReference type="Proteomes" id="UP000184363">
    <property type="component" value="Unassembled WGS sequence"/>
</dbReference>
<proteinExistence type="predicted"/>
<keyword evidence="1" id="KW-0547">Nucleotide-binding</keyword>
<evidence type="ECO:0000256" key="2">
    <source>
        <dbReference type="ARBA" id="ARBA00022840"/>
    </source>
</evidence>
<evidence type="ECO:0000313" key="5">
    <source>
        <dbReference type="Proteomes" id="UP000184363"/>
    </source>
</evidence>
<evidence type="ECO:0000259" key="3">
    <source>
        <dbReference type="Pfam" id="PF13191"/>
    </source>
</evidence>
<dbReference type="RefSeq" id="WP_073456658.1">
    <property type="nucleotide sequence ID" value="NZ_FRAP01000006.1"/>
</dbReference>
<gene>
    <name evidence="4" type="ORF">SAMN05443637_10644</name>
</gene>
<organism evidence="4 5">
    <name type="scientific">Pseudonocardia thermophila</name>
    <dbReference type="NCBI Taxonomy" id="1848"/>
    <lineage>
        <taxon>Bacteria</taxon>
        <taxon>Bacillati</taxon>
        <taxon>Actinomycetota</taxon>
        <taxon>Actinomycetes</taxon>
        <taxon>Pseudonocardiales</taxon>
        <taxon>Pseudonocardiaceae</taxon>
        <taxon>Pseudonocardia</taxon>
    </lineage>
</organism>
<reference evidence="4 5" key="1">
    <citation type="submission" date="2016-11" db="EMBL/GenBank/DDBJ databases">
        <authorList>
            <person name="Jaros S."/>
            <person name="Januszkiewicz K."/>
            <person name="Wedrychowicz H."/>
        </authorList>
    </citation>
    <scope>NUCLEOTIDE SEQUENCE [LARGE SCALE GENOMIC DNA]</scope>
    <source>
        <strain evidence="4 5">DSM 43832</strain>
    </source>
</reference>
<dbReference type="OrthoDB" id="134712at2"/>
<dbReference type="PANTHER" id="PTHR16305:SF35">
    <property type="entry name" value="TRANSCRIPTIONAL ACTIVATOR DOMAIN"/>
    <property type="match status" value="1"/>
</dbReference>
<keyword evidence="2" id="KW-0067">ATP-binding</keyword>
<protein>
    <submittedName>
        <fullName evidence="4">AAA ATPase domain-containing protein</fullName>
    </submittedName>
</protein>
<dbReference type="SUPFAM" id="SSF52540">
    <property type="entry name" value="P-loop containing nucleoside triphosphate hydrolases"/>
    <property type="match status" value="1"/>
</dbReference>
<dbReference type="Gene3D" id="3.40.50.300">
    <property type="entry name" value="P-loop containing nucleotide triphosphate hydrolases"/>
    <property type="match status" value="1"/>
</dbReference>
<dbReference type="PANTHER" id="PTHR16305">
    <property type="entry name" value="TESTICULAR SOLUBLE ADENYLYL CYCLASE"/>
    <property type="match status" value="1"/>
</dbReference>
<dbReference type="GO" id="GO:0004016">
    <property type="term" value="F:adenylate cyclase activity"/>
    <property type="evidence" value="ECO:0007669"/>
    <property type="project" value="TreeGrafter"/>
</dbReference>
<evidence type="ECO:0000313" key="4">
    <source>
        <dbReference type="EMBL" id="SHK41990.1"/>
    </source>
</evidence>
<keyword evidence="5" id="KW-1185">Reference proteome</keyword>
<dbReference type="InterPro" id="IPR027417">
    <property type="entry name" value="P-loop_NTPase"/>
</dbReference>
<dbReference type="GO" id="GO:0005737">
    <property type="term" value="C:cytoplasm"/>
    <property type="evidence" value="ECO:0007669"/>
    <property type="project" value="TreeGrafter"/>
</dbReference>
<dbReference type="InterPro" id="IPR041664">
    <property type="entry name" value="AAA_16"/>
</dbReference>
<name>A0A1M6SBC4_PSETH</name>
<dbReference type="EMBL" id="FRAP01000006">
    <property type="protein sequence ID" value="SHK41990.1"/>
    <property type="molecule type" value="Genomic_DNA"/>
</dbReference>
<dbReference type="STRING" id="1848.SAMN05443637_10644"/>
<accession>A0A1M6SBC4</accession>
<dbReference type="Pfam" id="PF13191">
    <property type="entry name" value="AAA_16"/>
    <property type="match status" value="1"/>
</dbReference>
<feature type="domain" description="Orc1-like AAA ATPase" evidence="3">
    <location>
        <begin position="4"/>
        <end position="146"/>
    </location>
</feature>